<comment type="caution">
    <text evidence="1">The sequence shown here is derived from an EMBL/GenBank/DDBJ whole genome shotgun (WGS) entry which is preliminary data.</text>
</comment>
<dbReference type="Pfam" id="PF13170">
    <property type="entry name" value="DUF4003"/>
    <property type="match status" value="1"/>
</dbReference>
<accession>A0A1R0XAU4</accession>
<protein>
    <recommendedName>
        <fullName evidence="3">DUF4003 domain-containing protein</fullName>
    </recommendedName>
</protein>
<evidence type="ECO:0008006" key="3">
    <source>
        <dbReference type="Google" id="ProtNLM"/>
    </source>
</evidence>
<proteinExistence type="predicted"/>
<gene>
    <name evidence="1" type="ORF">BJP51_17145</name>
</gene>
<dbReference type="EMBL" id="MKQP01000019">
    <property type="protein sequence ID" value="OMD31971.1"/>
    <property type="molecule type" value="Genomic_DNA"/>
</dbReference>
<reference evidence="1 2" key="1">
    <citation type="submission" date="2016-10" db="EMBL/GenBank/DDBJ databases">
        <title>Paenibacillus species isolates.</title>
        <authorList>
            <person name="Beno S.M."/>
        </authorList>
    </citation>
    <scope>NUCLEOTIDE SEQUENCE [LARGE SCALE GENOMIC DNA]</scope>
    <source>
        <strain evidence="1 2">FSL H7-0604</strain>
    </source>
</reference>
<evidence type="ECO:0000313" key="1">
    <source>
        <dbReference type="EMBL" id="OMD31971.1"/>
    </source>
</evidence>
<dbReference type="RefSeq" id="WP_036684854.1">
    <property type="nucleotide sequence ID" value="NZ_MKQP01000019.1"/>
</dbReference>
<organism evidence="1 2">
    <name type="scientific">Paenibacillus odorifer</name>
    <dbReference type="NCBI Taxonomy" id="189426"/>
    <lineage>
        <taxon>Bacteria</taxon>
        <taxon>Bacillati</taxon>
        <taxon>Bacillota</taxon>
        <taxon>Bacilli</taxon>
        <taxon>Bacillales</taxon>
        <taxon>Paenibacillaceae</taxon>
        <taxon>Paenibacillus</taxon>
    </lineage>
</organism>
<dbReference type="InterPro" id="IPR025062">
    <property type="entry name" value="DUF4003"/>
</dbReference>
<name>A0A1R0XAU4_9BACL</name>
<evidence type="ECO:0000313" key="2">
    <source>
        <dbReference type="Proteomes" id="UP000187465"/>
    </source>
</evidence>
<dbReference type="AlphaFoldDB" id="A0A1R0XAU4"/>
<sequence>MKEQYPARLELFADNAQRIKKAFPWQNAMVNRLAALLYAVEDKVADDEAIRASYELIKESTGIFSQFRGASVISIAALLSLSDEKETLLANTFTVYDLMKEAKFRASDYLVVAAYQIAANATSDRYQRTVERAKLFYDSMKAKHRFLTGQDDYIFSAMLGLSDIDVESGVDRMEQLYVTLKPEFMSGNSVQALTQVLVLGEEAPQAADRVLALRDAFRAQGIRLDKEYTLSSLGVLSLLPCNKEDIVTDVSETYEFLRTKKGFGNWSIGKQELLLLSSALVAFRSVEDVQNGVLNTMLSTNITNIVIAQQAALAGAAAASAAAAAAAASSSN</sequence>
<dbReference type="Proteomes" id="UP000187465">
    <property type="component" value="Unassembled WGS sequence"/>
</dbReference>